<proteinExistence type="predicted"/>
<dbReference type="Proteomes" id="UP000266172">
    <property type="component" value="Unassembled WGS sequence"/>
</dbReference>
<sequence>MEFPQNYFCAEVRDDFEIPAMMKRAWAAELEVLSVIADVCERHHLQYFADYGTLLGAVRHKGFIPWDDDIDICMLREDYMELIRVLPEELPQGFCMAGMYAGEKRLQMAAYVPHLRVMADERMWNINTYMQRFHGFPYQRIGIDIFPMDYVPRDPELSRLQKKIVETGIALLRDWEQLQNENLLEDKIKVFEELCGIQIAPDADRQNEIWRIMDAVQALYRREEADEVTNYVFWLNWEQLHIPKTAYEKTVYLPFEHIKLPAPCGYDEVLTAEYGDYMVPVKGTADHDYPFYRHMEEDLKRELQRVGFKGTVEEFCEKVSAGELYV</sequence>
<dbReference type="PANTHER" id="PTHR43404">
    <property type="entry name" value="LIPOPOLYSACCHARIDE CHOLINEPHOSPHOTRANSFERASE LICD"/>
    <property type="match status" value="1"/>
</dbReference>
<reference evidence="2 3" key="1">
    <citation type="submission" date="2018-08" db="EMBL/GenBank/DDBJ databases">
        <title>A genome reference for cultivated species of the human gut microbiota.</title>
        <authorList>
            <person name="Zou Y."/>
            <person name="Xue W."/>
            <person name="Luo G."/>
        </authorList>
    </citation>
    <scope>NUCLEOTIDE SEQUENCE [LARGE SCALE GENOMIC DNA]</scope>
    <source>
        <strain evidence="2 3">AF22-12AC</strain>
    </source>
</reference>
<dbReference type="Pfam" id="PF04991">
    <property type="entry name" value="LicD"/>
    <property type="match status" value="1"/>
</dbReference>
<dbReference type="InterPro" id="IPR052942">
    <property type="entry name" value="LPS_cholinephosphotransferase"/>
</dbReference>
<name>A0A395V8S8_9FIRM</name>
<comment type="caution">
    <text evidence="2">The sequence shown here is derived from an EMBL/GenBank/DDBJ whole genome shotgun (WGS) entry which is preliminary data.</text>
</comment>
<evidence type="ECO:0000313" key="3">
    <source>
        <dbReference type="Proteomes" id="UP000266172"/>
    </source>
</evidence>
<dbReference type="GO" id="GO:0009100">
    <property type="term" value="P:glycoprotein metabolic process"/>
    <property type="evidence" value="ECO:0007669"/>
    <property type="project" value="UniProtKB-ARBA"/>
</dbReference>
<gene>
    <name evidence="2" type="ORF">DWX93_09595</name>
</gene>
<dbReference type="AlphaFoldDB" id="A0A395V8S8"/>
<dbReference type="EMBL" id="QRVL01000007">
    <property type="protein sequence ID" value="RGS40363.1"/>
    <property type="molecule type" value="Genomic_DNA"/>
</dbReference>
<dbReference type="InterPro" id="IPR007074">
    <property type="entry name" value="LicD/FKTN/FKRP_NTP_transf"/>
</dbReference>
<evidence type="ECO:0000313" key="2">
    <source>
        <dbReference type="EMBL" id="RGS40363.1"/>
    </source>
</evidence>
<protein>
    <submittedName>
        <fullName evidence="2">LicD family protein</fullName>
    </submittedName>
</protein>
<dbReference type="RefSeq" id="WP_118097462.1">
    <property type="nucleotide sequence ID" value="NZ_JAQEDX010000013.1"/>
</dbReference>
<feature type="domain" description="LicD/FKTN/FKRP nucleotidyltransferase" evidence="1">
    <location>
        <begin position="40"/>
        <end position="275"/>
    </location>
</feature>
<organism evidence="2 3">
    <name type="scientific">Roseburia hominis</name>
    <dbReference type="NCBI Taxonomy" id="301301"/>
    <lineage>
        <taxon>Bacteria</taxon>
        <taxon>Bacillati</taxon>
        <taxon>Bacillota</taxon>
        <taxon>Clostridia</taxon>
        <taxon>Lachnospirales</taxon>
        <taxon>Lachnospiraceae</taxon>
        <taxon>Roseburia</taxon>
    </lineage>
</organism>
<accession>A0A395V8S8</accession>
<evidence type="ECO:0000259" key="1">
    <source>
        <dbReference type="Pfam" id="PF04991"/>
    </source>
</evidence>
<dbReference type="PANTHER" id="PTHR43404:SF2">
    <property type="entry name" value="LIPOPOLYSACCHARIDE CHOLINEPHOSPHOTRANSFERASE LICD"/>
    <property type="match status" value="1"/>
</dbReference>